<keyword evidence="4" id="KW-1185">Reference proteome</keyword>
<gene>
    <name evidence="3" type="ORF">AWC02_00035</name>
</gene>
<reference evidence="3 4" key="1">
    <citation type="submission" date="2016-01" db="EMBL/GenBank/DDBJ databases">
        <title>The new phylogeny of the genus Mycobacterium.</title>
        <authorList>
            <person name="Tarcisio F."/>
            <person name="Conor M."/>
            <person name="Antonella G."/>
            <person name="Elisabetta G."/>
            <person name="Giulia F.S."/>
            <person name="Sara T."/>
            <person name="Anna F."/>
            <person name="Clotilde B."/>
            <person name="Roberto B."/>
            <person name="Veronica D.S."/>
            <person name="Fabio R."/>
            <person name="Monica P."/>
            <person name="Olivier J."/>
            <person name="Enrico T."/>
            <person name="Nicola S."/>
        </authorList>
    </citation>
    <scope>NUCLEOTIDE SEQUENCE [LARGE SCALE GENOMIC DNA]</scope>
    <source>
        <strain evidence="3 4">ATCC 27353</strain>
    </source>
</reference>
<dbReference type="Proteomes" id="UP000193465">
    <property type="component" value="Unassembled WGS sequence"/>
</dbReference>
<protein>
    <recommendedName>
        <fullName evidence="2">HTH cro/C1-type domain-containing protein</fullName>
    </recommendedName>
</protein>
<dbReference type="Pfam" id="PF01381">
    <property type="entry name" value="HTH_3"/>
    <property type="match status" value="1"/>
</dbReference>
<comment type="caution">
    <text evidence="3">The sequence shown here is derived from an EMBL/GenBank/DDBJ whole genome shotgun (WGS) entry which is preliminary data.</text>
</comment>
<dbReference type="CDD" id="cd00093">
    <property type="entry name" value="HTH_XRE"/>
    <property type="match status" value="1"/>
</dbReference>
<feature type="compositionally biased region" description="Low complexity" evidence="1">
    <location>
        <begin position="85"/>
        <end position="97"/>
    </location>
</feature>
<dbReference type="SUPFAM" id="SSF47413">
    <property type="entry name" value="lambda repressor-like DNA-binding domains"/>
    <property type="match status" value="1"/>
</dbReference>
<sequence length="163" mass="17793">MTAGDRAAEYFGRALAAARAEKGLKRMQLKDLSGLSYPYISEIENGGKYPSQRAIQSLAAALEISPSELIARAEQIETNAAGDEPSNSSYPVLSSSPDQAFAPLRPTGTRPIAQGENDVISRLTEQVLQAVEPRLREWLHTEIRMAVADELHSQKGIDDNPHH</sequence>
<dbReference type="Gene3D" id="1.10.260.40">
    <property type="entry name" value="lambda repressor-like DNA-binding domains"/>
    <property type="match status" value="1"/>
</dbReference>
<accession>A0A1X1UD22</accession>
<dbReference type="AlphaFoldDB" id="A0A1X1UD22"/>
<evidence type="ECO:0000259" key="2">
    <source>
        <dbReference type="PROSITE" id="PS50943"/>
    </source>
</evidence>
<evidence type="ECO:0000313" key="3">
    <source>
        <dbReference type="EMBL" id="ORV54691.1"/>
    </source>
</evidence>
<dbReference type="InterPro" id="IPR001387">
    <property type="entry name" value="Cro/C1-type_HTH"/>
</dbReference>
<evidence type="ECO:0000313" key="4">
    <source>
        <dbReference type="Proteomes" id="UP000193465"/>
    </source>
</evidence>
<dbReference type="PROSITE" id="PS50943">
    <property type="entry name" value="HTH_CROC1"/>
    <property type="match status" value="1"/>
</dbReference>
<dbReference type="SMART" id="SM00530">
    <property type="entry name" value="HTH_XRE"/>
    <property type="match status" value="1"/>
</dbReference>
<evidence type="ECO:0000256" key="1">
    <source>
        <dbReference type="SAM" id="MobiDB-lite"/>
    </source>
</evidence>
<proteinExistence type="predicted"/>
<organism evidence="3 4">
    <name type="scientific">Mycolicibacter engbaekii</name>
    <dbReference type="NCBI Taxonomy" id="188915"/>
    <lineage>
        <taxon>Bacteria</taxon>
        <taxon>Bacillati</taxon>
        <taxon>Actinomycetota</taxon>
        <taxon>Actinomycetes</taxon>
        <taxon>Mycobacteriales</taxon>
        <taxon>Mycobacteriaceae</taxon>
        <taxon>Mycolicibacter</taxon>
    </lineage>
</organism>
<dbReference type="GO" id="GO:0003677">
    <property type="term" value="F:DNA binding"/>
    <property type="evidence" value="ECO:0007669"/>
    <property type="project" value="InterPro"/>
</dbReference>
<feature type="domain" description="HTH cro/C1-type" evidence="2">
    <location>
        <begin position="15"/>
        <end position="69"/>
    </location>
</feature>
<dbReference type="STRING" id="188915.AWC02_00035"/>
<name>A0A1X1UD22_9MYCO</name>
<dbReference type="RefSeq" id="WP_085126077.1">
    <property type="nucleotide sequence ID" value="NZ_LQOT01000001.1"/>
</dbReference>
<feature type="region of interest" description="Disordered" evidence="1">
    <location>
        <begin position="75"/>
        <end position="116"/>
    </location>
</feature>
<dbReference type="EMBL" id="LQOT01000001">
    <property type="protein sequence ID" value="ORV54691.1"/>
    <property type="molecule type" value="Genomic_DNA"/>
</dbReference>
<dbReference type="InterPro" id="IPR010982">
    <property type="entry name" value="Lambda_DNA-bd_dom_sf"/>
</dbReference>